<feature type="chain" id="PRO_5002665224" evidence="2">
    <location>
        <begin position="25"/>
        <end position="134"/>
    </location>
</feature>
<feature type="region of interest" description="Disordered" evidence="1">
    <location>
        <begin position="62"/>
        <end position="134"/>
    </location>
</feature>
<dbReference type="RefSeq" id="WP_002655074.1">
    <property type="nucleotide sequence ID" value="NZ_CH672377.1"/>
</dbReference>
<gene>
    <name evidence="3" type="ORF">DSM3645_07390</name>
</gene>
<organism evidence="3 4">
    <name type="scientific">Blastopirellula marina DSM 3645</name>
    <dbReference type="NCBI Taxonomy" id="314230"/>
    <lineage>
        <taxon>Bacteria</taxon>
        <taxon>Pseudomonadati</taxon>
        <taxon>Planctomycetota</taxon>
        <taxon>Planctomycetia</taxon>
        <taxon>Pirellulales</taxon>
        <taxon>Pirellulaceae</taxon>
        <taxon>Blastopirellula</taxon>
    </lineage>
</organism>
<comment type="caution">
    <text evidence="3">The sequence shown here is derived from an EMBL/GenBank/DDBJ whole genome shotgun (WGS) entry which is preliminary data.</text>
</comment>
<evidence type="ECO:0000256" key="1">
    <source>
        <dbReference type="SAM" id="MobiDB-lite"/>
    </source>
</evidence>
<feature type="compositionally biased region" description="Polar residues" evidence="1">
    <location>
        <begin position="84"/>
        <end position="115"/>
    </location>
</feature>
<name>A3ZXQ5_9BACT</name>
<feature type="signal peptide" evidence="2">
    <location>
        <begin position="1"/>
        <end position="24"/>
    </location>
</feature>
<dbReference type="EMBL" id="AANZ01000019">
    <property type="protein sequence ID" value="EAQ78597.1"/>
    <property type="molecule type" value="Genomic_DNA"/>
</dbReference>
<keyword evidence="2" id="KW-0732">Signal</keyword>
<accession>A3ZXQ5</accession>
<dbReference type="HOGENOM" id="CLU_1892126_0_0_0"/>
<dbReference type="Proteomes" id="UP000004358">
    <property type="component" value="Unassembled WGS sequence"/>
</dbReference>
<dbReference type="OrthoDB" id="288958at2"/>
<evidence type="ECO:0000256" key="2">
    <source>
        <dbReference type="SAM" id="SignalP"/>
    </source>
</evidence>
<evidence type="ECO:0000313" key="4">
    <source>
        <dbReference type="Proteomes" id="UP000004358"/>
    </source>
</evidence>
<sequence length="134" mass="15036">MKKMFLLALMAALMAGFATTNAMAERDAGAKARGDFGHGFWNTQVHRPMRVMNYTRVAPQPAAVQTPAPPTVTKAAEQPAAVAQTDNSGVTQRFSYEPTETVNNYQPVRNYQSVQTHHKSPWQYPKTDARRYHR</sequence>
<dbReference type="AlphaFoldDB" id="A3ZXQ5"/>
<feature type="compositionally biased region" description="Low complexity" evidence="1">
    <location>
        <begin position="62"/>
        <end position="76"/>
    </location>
</feature>
<proteinExistence type="predicted"/>
<evidence type="ECO:0000313" key="3">
    <source>
        <dbReference type="EMBL" id="EAQ78597.1"/>
    </source>
</evidence>
<reference evidence="3 4" key="1">
    <citation type="submission" date="2006-02" db="EMBL/GenBank/DDBJ databases">
        <authorList>
            <person name="Amann R."/>
            <person name="Ferriera S."/>
            <person name="Johnson J."/>
            <person name="Kravitz S."/>
            <person name="Halpern A."/>
            <person name="Remington K."/>
            <person name="Beeson K."/>
            <person name="Tran B."/>
            <person name="Rogers Y.-H."/>
            <person name="Friedman R."/>
            <person name="Venter J.C."/>
        </authorList>
    </citation>
    <scope>NUCLEOTIDE SEQUENCE [LARGE SCALE GENOMIC DNA]</scope>
    <source>
        <strain evidence="3 4">DSM 3645</strain>
    </source>
</reference>
<protein>
    <submittedName>
        <fullName evidence="3">Uncharacterized protein</fullName>
    </submittedName>
</protein>